<sequence>MCYQLAVRAASFFIIYLFEYVYFYICQVCACI</sequence>
<dbReference type="AlphaFoldDB" id="A0A0E9U3Q0"/>
<protein>
    <submittedName>
        <fullName evidence="2">Uncharacterized protein</fullName>
    </submittedName>
</protein>
<evidence type="ECO:0000313" key="2">
    <source>
        <dbReference type="EMBL" id="JAH60549.1"/>
    </source>
</evidence>
<keyword evidence="1" id="KW-0812">Transmembrane</keyword>
<accession>A0A0E9U3Q0</accession>
<evidence type="ECO:0000256" key="1">
    <source>
        <dbReference type="SAM" id="Phobius"/>
    </source>
</evidence>
<proteinExistence type="predicted"/>
<reference evidence="2" key="1">
    <citation type="submission" date="2014-11" db="EMBL/GenBank/DDBJ databases">
        <authorList>
            <person name="Amaro Gonzalez C."/>
        </authorList>
    </citation>
    <scope>NUCLEOTIDE SEQUENCE</scope>
</reference>
<keyword evidence="1" id="KW-1133">Transmembrane helix</keyword>
<reference evidence="2" key="2">
    <citation type="journal article" date="2015" name="Fish Shellfish Immunol.">
        <title>Early steps in the European eel (Anguilla anguilla)-Vibrio vulnificus interaction in the gills: Role of the RtxA13 toxin.</title>
        <authorList>
            <person name="Callol A."/>
            <person name="Pajuelo D."/>
            <person name="Ebbesson L."/>
            <person name="Teles M."/>
            <person name="MacKenzie S."/>
            <person name="Amaro C."/>
        </authorList>
    </citation>
    <scope>NUCLEOTIDE SEQUENCE</scope>
</reference>
<name>A0A0E9U3Q0_ANGAN</name>
<keyword evidence="1" id="KW-0472">Membrane</keyword>
<organism evidence="2">
    <name type="scientific">Anguilla anguilla</name>
    <name type="common">European freshwater eel</name>
    <name type="synonym">Muraena anguilla</name>
    <dbReference type="NCBI Taxonomy" id="7936"/>
    <lineage>
        <taxon>Eukaryota</taxon>
        <taxon>Metazoa</taxon>
        <taxon>Chordata</taxon>
        <taxon>Craniata</taxon>
        <taxon>Vertebrata</taxon>
        <taxon>Euteleostomi</taxon>
        <taxon>Actinopterygii</taxon>
        <taxon>Neopterygii</taxon>
        <taxon>Teleostei</taxon>
        <taxon>Anguilliformes</taxon>
        <taxon>Anguillidae</taxon>
        <taxon>Anguilla</taxon>
    </lineage>
</organism>
<feature type="transmembrane region" description="Helical" evidence="1">
    <location>
        <begin position="5"/>
        <end position="25"/>
    </location>
</feature>
<dbReference type="EMBL" id="GBXM01048028">
    <property type="protein sequence ID" value="JAH60549.1"/>
    <property type="molecule type" value="Transcribed_RNA"/>
</dbReference>